<feature type="region of interest" description="Disordered" evidence="8">
    <location>
        <begin position="323"/>
        <end position="351"/>
    </location>
</feature>
<dbReference type="InterPro" id="IPR008271">
    <property type="entry name" value="Ser/Thr_kinase_AS"/>
</dbReference>
<dbReference type="EC" id="2.7.11.1" evidence="1"/>
<dbReference type="PANTHER" id="PTHR43289">
    <property type="entry name" value="MITOGEN-ACTIVATED PROTEIN KINASE KINASE KINASE 20-RELATED"/>
    <property type="match status" value="1"/>
</dbReference>
<evidence type="ECO:0000256" key="9">
    <source>
        <dbReference type="SAM" id="Phobius"/>
    </source>
</evidence>
<name>A0ABQ3YNM0_9ACTN</name>
<evidence type="ECO:0000313" key="11">
    <source>
        <dbReference type="EMBL" id="GID99176.1"/>
    </source>
</evidence>
<dbReference type="PANTHER" id="PTHR43289:SF6">
    <property type="entry name" value="SERINE_THREONINE-PROTEIN KINASE NEKL-3"/>
    <property type="match status" value="1"/>
</dbReference>
<dbReference type="CDD" id="cd14014">
    <property type="entry name" value="STKc_PknB_like"/>
    <property type="match status" value="1"/>
</dbReference>
<gene>
    <name evidence="11" type="ORF">Adu01nite_05270</name>
</gene>
<evidence type="ECO:0000256" key="8">
    <source>
        <dbReference type="SAM" id="MobiDB-lite"/>
    </source>
</evidence>
<accession>A0ABQ3YNM0</accession>
<dbReference type="Gene3D" id="1.10.510.10">
    <property type="entry name" value="Transferase(Phosphotransferase) domain 1"/>
    <property type="match status" value="1"/>
</dbReference>
<dbReference type="InterPro" id="IPR000719">
    <property type="entry name" value="Prot_kinase_dom"/>
</dbReference>
<reference evidence="11 12" key="1">
    <citation type="submission" date="2021-01" db="EMBL/GenBank/DDBJ databases">
        <title>Whole genome shotgun sequence of Actinoplanes durhamensis NBRC 14914.</title>
        <authorList>
            <person name="Komaki H."/>
            <person name="Tamura T."/>
        </authorList>
    </citation>
    <scope>NUCLEOTIDE SEQUENCE [LARGE SCALE GENOMIC DNA]</scope>
    <source>
        <strain evidence="11 12">NBRC 14914</strain>
    </source>
</reference>
<dbReference type="InterPro" id="IPR011009">
    <property type="entry name" value="Kinase-like_dom_sf"/>
</dbReference>
<dbReference type="PROSITE" id="PS50011">
    <property type="entry name" value="PROTEIN_KINASE_DOM"/>
    <property type="match status" value="1"/>
</dbReference>
<dbReference type="Pfam" id="PF00069">
    <property type="entry name" value="Pkinase"/>
    <property type="match status" value="1"/>
</dbReference>
<evidence type="ECO:0000256" key="1">
    <source>
        <dbReference type="ARBA" id="ARBA00012513"/>
    </source>
</evidence>
<feature type="domain" description="Protein kinase" evidence="10">
    <location>
        <begin position="10"/>
        <end position="265"/>
    </location>
</feature>
<feature type="transmembrane region" description="Helical" evidence="9">
    <location>
        <begin position="415"/>
        <end position="435"/>
    </location>
</feature>
<evidence type="ECO:0000256" key="3">
    <source>
        <dbReference type="ARBA" id="ARBA00022679"/>
    </source>
</evidence>
<protein>
    <recommendedName>
        <fullName evidence="1">non-specific serine/threonine protein kinase</fullName>
        <ecNumber evidence="1">2.7.11.1</ecNumber>
    </recommendedName>
</protein>
<evidence type="ECO:0000256" key="4">
    <source>
        <dbReference type="ARBA" id="ARBA00022741"/>
    </source>
</evidence>
<dbReference type="RefSeq" id="WP_203724574.1">
    <property type="nucleotide sequence ID" value="NZ_BAAATX010000004.1"/>
</dbReference>
<evidence type="ECO:0000256" key="2">
    <source>
        <dbReference type="ARBA" id="ARBA00022527"/>
    </source>
</evidence>
<keyword evidence="12" id="KW-1185">Reference proteome</keyword>
<proteinExistence type="predicted"/>
<evidence type="ECO:0000259" key="10">
    <source>
        <dbReference type="PROSITE" id="PS50011"/>
    </source>
</evidence>
<dbReference type="SMART" id="SM00220">
    <property type="entry name" value="S_TKc"/>
    <property type="match status" value="1"/>
</dbReference>
<sequence>MAERTVIGRYRLTGPLGRGGMGAVWRAHDTLLDRDVALKEIWLPSVGDHPVDPADPQVRRALREAKAAARLRHPGIITVHDVVTDQGRPWIVMELIDGRSLADAIHEAGLLTEQRTAEVGLQVLDALRAAHQEGIAHRDVKPANILLDNDRVVLTDFGIAAIEDATALTATGQVVGSPAFLAPERINGQPATAAADLWALGVTLYLAVTGKSPFQREDTQATLAAILHSQPTTPAHAGQLWPVIKGLLIKDPVGRLRLEAARDLLAKVAQPGSPNVAAAPARRPRWWPAGWRADQPDGGPAGTVVAPSPTLAAPTAHQERAAAVPAPRKAHPADRIGTQGADPGDTTEHHDDAAETVAAPTVAAVDVSTEPVASRQADTETVAAGPAVLPAPRPAPVPLAAYPPALARPRTARTMTAWLAGLAVAALLLTAGGLLRAGWLGSDNGPTGHTGSSAPPSGRTQAIADTASGKPTASPSVSVNPLLEQCLVGTWRMTSMQNVGRKWEGVAVSVFTSTGGAVLRVWPNGRSVENYSKMAPLNATIKGAKYVETLRGESSAYNETKGGRLLSSDFSDKRVHRMTRNGRAVSAEWDVSTQSNLLYTCSDTKLTIYGDEHNSTQSYQRVSREP</sequence>
<feature type="region of interest" description="Disordered" evidence="8">
    <location>
        <begin position="446"/>
        <end position="476"/>
    </location>
</feature>
<dbReference type="EMBL" id="BOML01000005">
    <property type="protein sequence ID" value="GID99176.1"/>
    <property type="molecule type" value="Genomic_DNA"/>
</dbReference>
<feature type="compositionally biased region" description="Polar residues" evidence="8">
    <location>
        <begin position="446"/>
        <end position="460"/>
    </location>
</feature>
<organism evidence="11 12">
    <name type="scientific">Paractinoplanes durhamensis</name>
    <dbReference type="NCBI Taxonomy" id="113563"/>
    <lineage>
        <taxon>Bacteria</taxon>
        <taxon>Bacillati</taxon>
        <taxon>Actinomycetota</taxon>
        <taxon>Actinomycetes</taxon>
        <taxon>Micromonosporales</taxon>
        <taxon>Micromonosporaceae</taxon>
        <taxon>Paractinoplanes</taxon>
    </lineage>
</organism>
<evidence type="ECO:0000313" key="12">
    <source>
        <dbReference type="Proteomes" id="UP000637628"/>
    </source>
</evidence>
<feature type="binding site" evidence="7">
    <location>
        <position position="39"/>
    </location>
    <ligand>
        <name>ATP</name>
        <dbReference type="ChEBI" id="CHEBI:30616"/>
    </ligand>
</feature>
<dbReference type="Gene3D" id="3.30.200.20">
    <property type="entry name" value="Phosphorylase Kinase, domain 1"/>
    <property type="match status" value="1"/>
</dbReference>
<keyword evidence="9" id="KW-0472">Membrane</keyword>
<dbReference type="PROSITE" id="PS00107">
    <property type="entry name" value="PROTEIN_KINASE_ATP"/>
    <property type="match status" value="1"/>
</dbReference>
<evidence type="ECO:0000256" key="7">
    <source>
        <dbReference type="PROSITE-ProRule" id="PRU10141"/>
    </source>
</evidence>
<comment type="caution">
    <text evidence="11">The sequence shown here is derived from an EMBL/GenBank/DDBJ whole genome shotgun (WGS) entry which is preliminary data.</text>
</comment>
<keyword evidence="4 7" id="KW-0547">Nucleotide-binding</keyword>
<dbReference type="SUPFAM" id="SSF56112">
    <property type="entry name" value="Protein kinase-like (PK-like)"/>
    <property type="match status" value="1"/>
</dbReference>
<keyword evidence="2" id="KW-0723">Serine/threonine-protein kinase</keyword>
<dbReference type="InterPro" id="IPR017441">
    <property type="entry name" value="Protein_kinase_ATP_BS"/>
</dbReference>
<keyword evidence="5" id="KW-0418">Kinase</keyword>
<dbReference type="Proteomes" id="UP000637628">
    <property type="component" value="Unassembled WGS sequence"/>
</dbReference>
<evidence type="ECO:0000256" key="5">
    <source>
        <dbReference type="ARBA" id="ARBA00022777"/>
    </source>
</evidence>
<keyword evidence="6 7" id="KW-0067">ATP-binding</keyword>
<keyword evidence="9" id="KW-0812">Transmembrane</keyword>
<evidence type="ECO:0000256" key="6">
    <source>
        <dbReference type="ARBA" id="ARBA00022840"/>
    </source>
</evidence>
<keyword evidence="3" id="KW-0808">Transferase</keyword>
<keyword evidence="9" id="KW-1133">Transmembrane helix</keyword>
<dbReference type="PROSITE" id="PS00108">
    <property type="entry name" value="PROTEIN_KINASE_ST"/>
    <property type="match status" value="1"/>
</dbReference>